<dbReference type="AlphaFoldDB" id="A0A0D7B2F0"/>
<name>A0A0D7B2F0_9AGAR</name>
<reference evidence="2 3" key="1">
    <citation type="journal article" date="2015" name="Fungal Genet. Biol.">
        <title>Evolution of novel wood decay mechanisms in Agaricales revealed by the genome sequences of Fistulina hepatica and Cylindrobasidium torrendii.</title>
        <authorList>
            <person name="Floudas D."/>
            <person name="Held B.W."/>
            <person name="Riley R."/>
            <person name="Nagy L.G."/>
            <person name="Koehler G."/>
            <person name="Ransdell A.S."/>
            <person name="Younus H."/>
            <person name="Chow J."/>
            <person name="Chiniquy J."/>
            <person name="Lipzen A."/>
            <person name="Tritt A."/>
            <person name="Sun H."/>
            <person name="Haridas S."/>
            <person name="LaButti K."/>
            <person name="Ohm R.A."/>
            <person name="Kues U."/>
            <person name="Blanchette R.A."/>
            <person name="Grigoriev I.V."/>
            <person name="Minto R.E."/>
            <person name="Hibbett D.S."/>
        </authorList>
    </citation>
    <scope>NUCLEOTIDE SEQUENCE [LARGE SCALE GENOMIC DNA]</scope>
    <source>
        <strain evidence="2 3">FP15055 ss-10</strain>
    </source>
</reference>
<keyword evidence="1" id="KW-0472">Membrane</keyword>
<feature type="transmembrane region" description="Helical" evidence="1">
    <location>
        <begin position="12"/>
        <end position="29"/>
    </location>
</feature>
<evidence type="ECO:0000256" key="1">
    <source>
        <dbReference type="SAM" id="Phobius"/>
    </source>
</evidence>
<proteinExistence type="predicted"/>
<sequence>MHFNMTGERSRSGIPCTVLGLLYAFTHLWPKATFFFKRVDLWAPAVYRPRLGGWRAGLGRSHTLESSLATTIPGVRILRSIWWDSDALEPGTRTVGAITLRRTVDIGNEHAFGKAKPVWADTTEDNPDGE</sequence>
<evidence type="ECO:0000313" key="3">
    <source>
        <dbReference type="Proteomes" id="UP000054007"/>
    </source>
</evidence>
<keyword evidence="1" id="KW-0812">Transmembrane</keyword>
<protein>
    <submittedName>
        <fullName evidence="2">Uncharacterized protein</fullName>
    </submittedName>
</protein>
<gene>
    <name evidence="2" type="ORF">CYLTODRAFT_84744</name>
</gene>
<keyword evidence="3" id="KW-1185">Reference proteome</keyword>
<dbReference type="Proteomes" id="UP000054007">
    <property type="component" value="Unassembled WGS sequence"/>
</dbReference>
<dbReference type="EMBL" id="KN880619">
    <property type="protein sequence ID" value="KIY64768.1"/>
    <property type="molecule type" value="Genomic_DNA"/>
</dbReference>
<organism evidence="2 3">
    <name type="scientific">Cylindrobasidium torrendii FP15055 ss-10</name>
    <dbReference type="NCBI Taxonomy" id="1314674"/>
    <lineage>
        <taxon>Eukaryota</taxon>
        <taxon>Fungi</taxon>
        <taxon>Dikarya</taxon>
        <taxon>Basidiomycota</taxon>
        <taxon>Agaricomycotina</taxon>
        <taxon>Agaricomycetes</taxon>
        <taxon>Agaricomycetidae</taxon>
        <taxon>Agaricales</taxon>
        <taxon>Marasmiineae</taxon>
        <taxon>Physalacriaceae</taxon>
        <taxon>Cylindrobasidium</taxon>
    </lineage>
</organism>
<keyword evidence="1" id="KW-1133">Transmembrane helix</keyword>
<evidence type="ECO:0000313" key="2">
    <source>
        <dbReference type="EMBL" id="KIY64768.1"/>
    </source>
</evidence>
<accession>A0A0D7B2F0</accession>